<feature type="domain" description="Protein kinase" evidence="12">
    <location>
        <begin position="84"/>
        <end position="349"/>
    </location>
</feature>
<evidence type="ECO:0000256" key="3">
    <source>
        <dbReference type="ARBA" id="ARBA00022553"/>
    </source>
</evidence>
<dbReference type="InterPro" id="IPR000961">
    <property type="entry name" value="AGC-kinase_C"/>
</dbReference>
<feature type="coiled-coil region" evidence="11">
    <location>
        <begin position="458"/>
        <end position="644"/>
    </location>
</feature>
<evidence type="ECO:0000313" key="15">
    <source>
        <dbReference type="RefSeq" id="XP_013779772.2"/>
    </source>
</evidence>
<dbReference type="InterPro" id="IPR017441">
    <property type="entry name" value="Protein_kinase_ATP_BS"/>
</dbReference>
<dbReference type="Pfam" id="PF00433">
    <property type="entry name" value="Pkinase_C"/>
    <property type="match status" value="1"/>
</dbReference>
<dbReference type="PROSITE" id="PS00108">
    <property type="entry name" value="PROTEIN_KINASE_ST"/>
    <property type="match status" value="1"/>
</dbReference>
<keyword evidence="5 10" id="KW-0547">Nucleotide-binding</keyword>
<name>A0ABM1BDH3_LIMPO</name>
<dbReference type="Gene3D" id="1.10.510.10">
    <property type="entry name" value="Transferase(Phosphotransferase) domain 1"/>
    <property type="match status" value="1"/>
</dbReference>
<accession>A0ABM1BDH3</accession>
<evidence type="ECO:0000256" key="2">
    <source>
        <dbReference type="ARBA" id="ARBA00022527"/>
    </source>
</evidence>
<feature type="coiled-coil region" evidence="11">
    <location>
        <begin position="668"/>
        <end position="1058"/>
    </location>
</feature>
<evidence type="ECO:0000259" key="12">
    <source>
        <dbReference type="PROSITE" id="PS50011"/>
    </source>
</evidence>
<evidence type="ECO:0000256" key="6">
    <source>
        <dbReference type="ARBA" id="ARBA00022777"/>
    </source>
</evidence>
<evidence type="ECO:0000256" key="8">
    <source>
        <dbReference type="ARBA" id="ARBA00047899"/>
    </source>
</evidence>
<dbReference type="PANTHER" id="PTHR22988:SF71">
    <property type="entry name" value="CITRON RHO-INTERACTING KINASE"/>
    <property type="match status" value="1"/>
</dbReference>
<dbReference type="InterPro" id="IPR011009">
    <property type="entry name" value="Kinase-like_dom_sf"/>
</dbReference>
<evidence type="ECO:0000256" key="4">
    <source>
        <dbReference type="ARBA" id="ARBA00022679"/>
    </source>
</evidence>
<evidence type="ECO:0000256" key="9">
    <source>
        <dbReference type="ARBA" id="ARBA00048679"/>
    </source>
</evidence>
<gene>
    <name evidence="15" type="primary">LOC106464193</name>
</gene>
<evidence type="ECO:0000256" key="7">
    <source>
        <dbReference type="ARBA" id="ARBA00022840"/>
    </source>
</evidence>
<feature type="domain" description="AGC-kinase C-terminal" evidence="13">
    <location>
        <begin position="350"/>
        <end position="420"/>
    </location>
</feature>
<dbReference type="InterPro" id="IPR017892">
    <property type="entry name" value="Pkinase_C"/>
</dbReference>
<dbReference type="InterPro" id="IPR000719">
    <property type="entry name" value="Prot_kinase_dom"/>
</dbReference>
<dbReference type="EC" id="2.7.11.1" evidence="1"/>
<dbReference type="InterPro" id="IPR008271">
    <property type="entry name" value="Ser/Thr_kinase_AS"/>
</dbReference>
<keyword evidence="7 10" id="KW-0067">ATP-binding</keyword>
<dbReference type="PANTHER" id="PTHR22988">
    <property type="entry name" value="MYOTONIC DYSTROPHY S/T KINASE-RELATED"/>
    <property type="match status" value="1"/>
</dbReference>
<dbReference type="GeneID" id="106464193"/>
<reference evidence="15" key="1">
    <citation type="submission" date="2025-08" db="UniProtKB">
        <authorList>
            <consortium name="RefSeq"/>
        </authorList>
    </citation>
    <scope>IDENTIFICATION</scope>
    <source>
        <tissue evidence="15">Muscle</tissue>
    </source>
</reference>
<keyword evidence="6" id="KW-0418">Kinase</keyword>
<evidence type="ECO:0000256" key="11">
    <source>
        <dbReference type="SAM" id="Coils"/>
    </source>
</evidence>
<comment type="catalytic activity">
    <reaction evidence="9">
        <text>L-seryl-[protein] + ATP = O-phospho-L-seryl-[protein] + ADP + H(+)</text>
        <dbReference type="Rhea" id="RHEA:17989"/>
        <dbReference type="Rhea" id="RHEA-COMP:9863"/>
        <dbReference type="Rhea" id="RHEA-COMP:11604"/>
        <dbReference type="ChEBI" id="CHEBI:15378"/>
        <dbReference type="ChEBI" id="CHEBI:29999"/>
        <dbReference type="ChEBI" id="CHEBI:30616"/>
        <dbReference type="ChEBI" id="CHEBI:83421"/>
        <dbReference type="ChEBI" id="CHEBI:456216"/>
        <dbReference type="EC" id="2.7.11.1"/>
    </reaction>
</comment>
<evidence type="ECO:0000256" key="1">
    <source>
        <dbReference type="ARBA" id="ARBA00012513"/>
    </source>
</evidence>
<dbReference type="CDD" id="cd05601">
    <property type="entry name" value="STKc_CRIK"/>
    <property type="match status" value="1"/>
</dbReference>
<sequence>MESFTESIASRSTKLNQLILGRSNLNIPQPHLTSRDTLLDALVALYDECNNEQLRRDKQVATFVERFRSVIREVKRLRVNITDFEVKKIIGRGHFGEVQVVRDKQAGDVYAMKVLRKGETLSQQNVAFYEEERDIMVKAASPWITRLQYAFQDHLNLYLVMEFHPGGDLLSLLDRHDNMLSEDMVKFYLTELVLAIRSLHTMGYVHRDIKPDNILIDRTGHIKLADFGSAAKLSEHNTVTSRMPVGTPDYIAPEVLLAMNGGPSSSTVYGVECDWWSLGIVAFEMLYGATPFTDDKVVATYSNIMNFKKSLTFPDEPEISAPARDLIKRLLKEATLRLGYNELCEHEFFVDMDWNNMLQTVPPFVPNISSQDDTSNFDEFEHEAIRPLGVELMKNKEFSGKNLPFVGFTYTSCLSSQFDRSGFLEGSFSSPVKSVNTEDSKKELHLLQQELCSLKSKESEHQEVIKQLKLQLDQKAKQHQNVEEERDSLQKDLVQQESEVKTIKRLLEVERQDRSITEKKAMELMKAFKQKSKEREEMLIEEIKKKLEEEKKRSNELESQLSCSQEQLKLKTNEIREFQLEAEQLKNQMKKDQTVKKDLESDLTTVKKTLEDLRVKFEVEKKAKKEAQEQVVGLKNAMIRLESDWSTKEDLMQQKSQGEGATVVVAASEVTKMESNEQQKELEKLQSEFEEEKNLRSELELKISQLKNELKTANSESEKKDEDWRFKELEFQQMIQKLEEELQHSKAMKLKFEKDIQNMELKEKELNNVIANLQKSFVIKEIGPCSSDLKQENAFLTTKIEQTESQLERVRENLAKERAGQKELREQLRKKQDELSDIKMDVRISRREAKQAEDIVSTLRDSNRQLREKSTVLEKEKNEWQEQEKTLQEKIIQLEADLQTKQKTLDEQKNTFKTEKAKLEERIKALRENCGTTKELQEKYAKSQGKYEELSNQIQLLKDQVSAKEHEKEQSVKEYNEIKQELAEEKKKIKSLEANITLLKSTCTSLEDQLKDYDVVTDTQEETIAKLEREKATLKKDIQCIEEEVKNLELSLSREKKASASCMACCGQSIDTVLENFPWIEVPVPALVGV</sequence>
<dbReference type="SMART" id="SM00220">
    <property type="entry name" value="S_TKc"/>
    <property type="match status" value="1"/>
</dbReference>
<dbReference type="InterPro" id="IPR037708">
    <property type="entry name" value="CRIK_dom"/>
</dbReference>
<dbReference type="PROSITE" id="PS50011">
    <property type="entry name" value="PROTEIN_KINASE_DOM"/>
    <property type="match status" value="1"/>
</dbReference>
<comment type="catalytic activity">
    <reaction evidence="8">
        <text>L-threonyl-[protein] + ATP = O-phospho-L-threonyl-[protein] + ADP + H(+)</text>
        <dbReference type="Rhea" id="RHEA:46608"/>
        <dbReference type="Rhea" id="RHEA-COMP:11060"/>
        <dbReference type="Rhea" id="RHEA-COMP:11605"/>
        <dbReference type="ChEBI" id="CHEBI:15378"/>
        <dbReference type="ChEBI" id="CHEBI:30013"/>
        <dbReference type="ChEBI" id="CHEBI:30616"/>
        <dbReference type="ChEBI" id="CHEBI:61977"/>
        <dbReference type="ChEBI" id="CHEBI:456216"/>
        <dbReference type="EC" id="2.7.11.1"/>
    </reaction>
</comment>
<evidence type="ECO:0000259" key="13">
    <source>
        <dbReference type="PROSITE" id="PS51285"/>
    </source>
</evidence>
<dbReference type="InterPro" id="IPR050839">
    <property type="entry name" value="Rho-assoc_Ser/Thr_Kinase"/>
</dbReference>
<dbReference type="RefSeq" id="XP_013779772.2">
    <property type="nucleotide sequence ID" value="XM_013924318.2"/>
</dbReference>
<dbReference type="SMART" id="SM00133">
    <property type="entry name" value="S_TK_X"/>
    <property type="match status" value="1"/>
</dbReference>
<evidence type="ECO:0000256" key="5">
    <source>
        <dbReference type="ARBA" id="ARBA00022741"/>
    </source>
</evidence>
<evidence type="ECO:0000313" key="14">
    <source>
        <dbReference type="Proteomes" id="UP000694941"/>
    </source>
</evidence>
<keyword evidence="3" id="KW-0597">Phosphoprotein</keyword>
<proteinExistence type="predicted"/>
<keyword evidence="14" id="KW-1185">Reference proteome</keyword>
<keyword evidence="2" id="KW-0723">Serine/threonine-protein kinase</keyword>
<dbReference type="Proteomes" id="UP000694941">
    <property type="component" value="Unplaced"/>
</dbReference>
<organism evidence="14 15">
    <name type="scientific">Limulus polyphemus</name>
    <name type="common">Atlantic horseshoe crab</name>
    <dbReference type="NCBI Taxonomy" id="6850"/>
    <lineage>
        <taxon>Eukaryota</taxon>
        <taxon>Metazoa</taxon>
        <taxon>Ecdysozoa</taxon>
        <taxon>Arthropoda</taxon>
        <taxon>Chelicerata</taxon>
        <taxon>Merostomata</taxon>
        <taxon>Xiphosura</taxon>
        <taxon>Limulidae</taxon>
        <taxon>Limulus</taxon>
    </lineage>
</organism>
<feature type="binding site" evidence="10">
    <location>
        <position position="113"/>
    </location>
    <ligand>
        <name>ATP</name>
        <dbReference type="ChEBI" id="CHEBI:30616"/>
    </ligand>
</feature>
<keyword evidence="4" id="KW-0808">Transferase</keyword>
<dbReference type="Gene3D" id="3.30.200.20">
    <property type="entry name" value="Phosphorylase Kinase, domain 1"/>
    <property type="match status" value="1"/>
</dbReference>
<evidence type="ECO:0000256" key="10">
    <source>
        <dbReference type="PROSITE-ProRule" id="PRU10141"/>
    </source>
</evidence>
<dbReference type="Pfam" id="PF00069">
    <property type="entry name" value="Pkinase"/>
    <property type="match status" value="1"/>
</dbReference>
<protein>
    <recommendedName>
        <fullName evidence="1">non-specific serine/threonine protein kinase</fullName>
        <ecNumber evidence="1">2.7.11.1</ecNumber>
    </recommendedName>
</protein>
<dbReference type="PROSITE" id="PS00107">
    <property type="entry name" value="PROTEIN_KINASE_ATP"/>
    <property type="match status" value="1"/>
</dbReference>
<dbReference type="PROSITE" id="PS51285">
    <property type="entry name" value="AGC_KINASE_CTER"/>
    <property type="match status" value="1"/>
</dbReference>
<dbReference type="SUPFAM" id="SSF56112">
    <property type="entry name" value="Protein kinase-like (PK-like)"/>
    <property type="match status" value="1"/>
</dbReference>
<keyword evidence="11" id="KW-0175">Coiled coil</keyword>